<evidence type="ECO:0000256" key="1">
    <source>
        <dbReference type="ARBA" id="ARBA00004196"/>
    </source>
</evidence>
<evidence type="ECO:0000256" key="4">
    <source>
        <dbReference type="SAM" id="Phobius"/>
    </source>
</evidence>
<feature type="transmembrane region" description="Helical" evidence="4">
    <location>
        <begin position="12"/>
        <end position="32"/>
    </location>
</feature>
<keyword evidence="8" id="KW-1185">Reference proteome</keyword>
<dbReference type="GO" id="GO:0030313">
    <property type="term" value="C:cell envelope"/>
    <property type="evidence" value="ECO:0007669"/>
    <property type="project" value="UniProtKB-SubCell"/>
</dbReference>
<dbReference type="Gene3D" id="2.40.50.100">
    <property type="match status" value="1"/>
</dbReference>
<evidence type="ECO:0000313" key="6">
    <source>
        <dbReference type="EMBL" id="NER64274.1"/>
    </source>
</evidence>
<keyword evidence="4" id="KW-0812">Transmembrane</keyword>
<dbReference type="Gene3D" id="2.40.30.170">
    <property type="match status" value="1"/>
</dbReference>
<evidence type="ECO:0000256" key="3">
    <source>
        <dbReference type="SAM" id="Coils"/>
    </source>
</evidence>
<evidence type="ECO:0000256" key="2">
    <source>
        <dbReference type="ARBA" id="ARBA00023054"/>
    </source>
</evidence>
<keyword evidence="2 3" id="KW-0175">Coiled coil</keyword>
<dbReference type="Proteomes" id="UP000480410">
    <property type="component" value="Unassembled WGS sequence"/>
</dbReference>
<comment type="subcellular location">
    <subcellularLocation>
        <location evidence="1">Cell envelope</location>
    </subcellularLocation>
</comment>
<protein>
    <submittedName>
        <fullName evidence="6">HlyD family efflux transporter periplasmic adaptor subunit</fullName>
    </submittedName>
</protein>
<name>A0A6B3NXS1_9PSED</name>
<keyword evidence="4" id="KW-0472">Membrane</keyword>
<reference evidence="7 8" key="1">
    <citation type="submission" date="2020-02" db="EMBL/GenBank/DDBJ databases">
        <title>Broccoli isolated Pseudomonas sp.</title>
        <authorList>
            <person name="Fujikawa T."/>
            <person name="Sawada H."/>
        </authorList>
    </citation>
    <scope>NUCLEOTIDE SEQUENCE [LARGE SCALE GENOMIC DNA]</scope>
    <source>
        <strain evidence="6 8">MAFF212427</strain>
        <strain evidence="5 7">MAFF212428</strain>
    </source>
</reference>
<feature type="coiled-coil region" evidence="3">
    <location>
        <begin position="176"/>
        <end position="203"/>
    </location>
</feature>
<keyword evidence="4" id="KW-1133">Transmembrane helix</keyword>
<gene>
    <name evidence="5" type="ORF">G3435_01860</name>
    <name evidence="6" type="ORF">G3436_10660</name>
</gene>
<dbReference type="EMBL" id="JAAHBU010000128">
    <property type="protein sequence ID" value="NER64274.1"/>
    <property type="molecule type" value="Genomic_DNA"/>
</dbReference>
<evidence type="ECO:0000313" key="7">
    <source>
        <dbReference type="Proteomes" id="UP000480410"/>
    </source>
</evidence>
<comment type="caution">
    <text evidence="6">The sequence shown here is derived from an EMBL/GenBank/DDBJ whole genome shotgun (WGS) entry which is preliminary data.</text>
</comment>
<accession>A0A6M0CTX2</accession>
<organism evidence="6 8">
    <name type="scientific">Pseudomonas brassicae</name>
    <dbReference type="NCBI Taxonomy" id="2708063"/>
    <lineage>
        <taxon>Bacteria</taxon>
        <taxon>Pseudomonadati</taxon>
        <taxon>Pseudomonadota</taxon>
        <taxon>Gammaproteobacteria</taxon>
        <taxon>Pseudomonadales</taxon>
        <taxon>Pseudomonadaceae</taxon>
        <taxon>Pseudomonas</taxon>
    </lineage>
</organism>
<dbReference type="PANTHER" id="PTHR32347:SF14">
    <property type="entry name" value="EFFLUX SYSTEM COMPONENT YKNX-RELATED"/>
    <property type="match status" value="1"/>
</dbReference>
<sequence length="424" mass="45869">MTEATPKPPQRYTYTLWGALALALLLGILTLVRMMHADAEQLSTADGNWVAVVPQLLENQLGLVGRIEASSHMTLAAPFDGVIKELNVTPGQQVERAQRLLTLDTTQLDIELRQALADLLKARRTVQELQNWAHGPEVARGRRTLSTAQLSLSDTESKLADTRALLARGIVARMEVDALQQQLKMQRLDLQAARSELAETEAKGRGEYREIADMELANAQARHQSLSHMHSMREIVAPFAGVAIRPATRSNEAATVKVQVGARVTQGTPLYELVNHEQLQASAQVDEVDLHQLGLGQQVSVSGDGFAGLTLSGRIEAIGVQGHAADTPGAGATYDVLVAIDVPDPQQRQRIRLGMSARLAVITYRNAQAIAVPPSALRRDAAGQTVVRFRPTLQQPAREVPVTVGQAVATGVEVHGLEAGFVER</sequence>
<dbReference type="InterPro" id="IPR050465">
    <property type="entry name" value="UPF0194_transport"/>
</dbReference>
<dbReference type="AlphaFoldDB" id="A0A6B3NXS1"/>
<evidence type="ECO:0000313" key="5">
    <source>
        <dbReference type="EMBL" id="NER59059.1"/>
    </source>
</evidence>
<proteinExistence type="predicted"/>
<dbReference type="SUPFAM" id="SSF111369">
    <property type="entry name" value="HlyD-like secretion proteins"/>
    <property type="match status" value="1"/>
</dbReference>
<evidence type="ECO:0000313" key="8">
    <source>
        <dbReference type="Proteomes" id="UP000482634"/>
    </source>
</evidence>
<dbReference type="RefSeq" id="WP_163944555.1">
    <property type="nucleotide sequence ID" value="NZ_JAAHBU010000128.1"/>
</dbReference>
<dbReference type="Proteomes" id="UP000482634">
    <property type="component" value="Unassembled WGS sequence"/>
</dbReference>
<dbReference type="PANTHER" id="PTHR32347">
    <property type="entry name" value="EFFLUX SYSTEM COMPONENT YKNX-RELATED"/>
    <property type="match status" value="1"/>
</dbReference>
<accession>A0A6B3NXS1</accession>
<dbReference type="EMBL" id="JAAHBV010000030">
    <property type="protein sequence ID" value="NER59059.1"/>
    <property type="molecule type" value="Genomic_DNA"/>
</dbReference>